<comment type="similarity">
    <text evidence="3 6">Belongs to the MoeA family.</text>
</comment>
<evidence type="ECO:0000259" key="7">
    <source>
        <dbReference type="SMART" id="SM00852"/>
    </source>
</evidence>
<dbReference type="InterPro" id="IPR036425">
    <property type="entry name" value="MoaB/Mog-like_dom_sf"/>
</dbReference>
<dbReference type="SUPFAM" id="SSF63867">
    <property type="entry name" value="MoeA C-terminal domain-like"/>
    <property type="match status" value="1"/>
</dbReference>
<dbReference type="Gene3D" id="2.40.340.10">
    <property type="entry name" value="MoeA, C-terminal, domain IV"/>
    <property type="match status" value="1"/>
</dbReference>
<keyword evidence="6" id="KW-0479">Metal-binding</keyword>
<reference evidence="8 9" key="1">
    <citation type="submission" date="2018-03" db="EMBL/GenBank/DDBJ databases">
        <title>Genomic Encyclopedia of Archaeal and Bacterial Type Strains, Phase II (KMG-II): from individual species to whole genera.</title>
        <authorList>
            <person name="Goeker M."/>
        </authorList>
    </citation>
    <scope>NUCLEOTIDE SEQUENCE [LARGE SCALE GENOMIC DNA]</scope>
    <source>
        <strain evidence="8 9">DSM 28354</strain>
    </source>
</reference>
<dbReference type="RefSeq" id="WP_106137653.1">
    <property type="nucleotide sequence ID" value="NZ_PVTE01000007.1"/>
</dbReference>
<dbReference type="Gene3D" id="2.170.190.11">
    <property type="entry name" value="Molybdopterin biosynthesis moea protein, domain 3"/>
    <property type="match status" value="1"/>
</dbReference>
<evidence type="ECO:0000256" key="5">
    <source>
        <dbReference type="ARBA" id="ARBA00047317"/>
    </source>
</evidence>
<dbReference type="Gene3D" id="3.40.980.10">
    <property type="entry name" value="MoaB/Mog-like domain"/>
    <property type="match status" value="1"/>
</dbReference>
<keyword evidence="9" id="KW-1185">Reference proteome</keyword>
<dbReference type="PROSITE" id="PS01079">
    <property type="entry name" value="MOCF_BIOSYNTHESIS_2"/>
    <property type="match status" value="1"/>
</dbReference>
<dbReference type="AlphaFoldDB" id="A0A2T0T304"/>
<evidence type="ECO:0000256" key="4">
    <source>
        <dbReference type="ARBA" id="ARBA00023150"/>
    </source>
</evidence>
<dbReference type="EC" id="2.10.1.1" evidence="6"/>
<dbReference type="OrthoDB" id="9804758at2"/>
<dbReference type="InterPro" id="IPR036688">
    <property type="entry name" value="MoeA_C_domain_IV_sf"/>
</dbReference>
<dbReference type="SUPFAM" id="SSF53218">
    <property type="entry name" value="Molybdenum cofactor biosynthesis proteins"/>
    <property type="match status" value="1"/>
</dbReference>
<proteinExistence type="inferred from homology"/>
<dbReference type="GO" id="GO:0005829">
    <property type="term" value="C:cytosol"/>
    <property type="evidence" value="ECO:0007669"/>
    <property type="project" value="TreeGrafter"/>
</dbReference>
<evidence type="ECO:0000313" key="8">
    <source>
        <dbReference type="EMBL" id="PRY40023.1"/>
    </source>
</evidence>
<dbReference type="InterPro" id="IPR005111">
    <property type="entry name" value="MoeA_C_domain_IV"/>
</dbReference>
<sequence length="402" mass="43176">MLTAAQATDLVLQHCLSLPTESVTLTEAGGRVLRQAVCADRDFPPFDRVAMDGIAIRFADFAGQPADAPRTFRVVGMQRAGQPQQTLTDANTCLEVMTGAMLPVGADTVIRYEDIDIADGYATVQIEDVLSRQNVHHQATDRRANDELLSPGMLLGPAAIAVAASVGQATLLVSTLPRVALISTGDELVGVSDTPLPYQIRQSNTYLLQAALKSLGISASLHRIVDDEALMTERLSMLLADNDLLLLSGGVSAGKADFVPAVLQRLGVEQRFHKIDQRPGKPLWFGTTPDGKTVFGLPGNPVSTVLCTYRYVMPYLRASLGLLPEPPVYAQLASAYTFRPALTHFLSVRLTSEPDGRLVAHPLPGSGSADFANLLDANAFMELPADQSDFKPGDAFPVWKTL</sequence>
<comment type="function">
    <text evidence="1 6">Catalyzes the insertion of molybdate into adenylated molybdopterin with the concomitant release of AMP.</text>
</comment>
<evidence type="ECO:0000256" key="3">
    <source>
        <dbReference type="ARBA" id="ARBA00010763"/>
    </source>
</evidence>
<protein>
    <recommendedName>
        <fullName evidence="6">Molybdopterin molybdenumtransferase</fullName>
        <ecNumber evidence="6">2.10.1.1</ecNumber>
    </recommendedName>
</protein>
<dbReference type="SMART" id="SM00852">
    <property type="entry name" value="MoCF_biosynth"/>
    <property type="match status" value="1"/>
</dbReference>
<keyword evidence="6" id="KW-0460">Magnesium</keyword>
<name>A0A2T0T304_9BACT</name>
<comment type="caution">
    <text evidence="8">The sequence shown here is derived from an EMBL/GenBank/DDBJ whole genome shotgun (WGS) entry which is preliminary data.</text>
</comment>
<dbReference type="InterPro" id="IPR036135">
    <property type="entry name" value="MoeA_linker/N_sf"/>
</dbReference>
<dbReference type="Pfam" id="PF03454">
    <property type="entry name" value="MoeA_C"/>
    <property type="match status" value="1"/>
</dbReference>
<dbReference type="SUPFAM" id="SSF63882">
    <property type="entry name" value="MoeA N-terminal region -like"/>
    <property type="match status" value="1"/>
</dbReference>
<dbReference type="EMBL" id="PVTE01000007">
    <property type="protein sequence ID" value="PRY40023.1"/>
    <property type="molecule type" value="Genomic_DNA"/>
</dbReference>
<comment type="catalytic activity">
    <reaction evidence="5">
        <text>adenylyl-molybdopterin + molybdate = Mo-molybdopterin + AMP + H(+)</text>
        <dbReference type="Rhea" id="RHEA:35047"/>
        <dbReference type="ChEBI" id="CHEBI:15378"/>
        <dbReference type="ChEBI" id="CHEBI:36264"/>
        <dbReference type="ChEBI" id="CHEBI:62727"/>
        <dbReference type="ChEBI" id="CHEBI:71302"/>
        <dbReference type="ChEBI" id="CHEBI:456215"/>
        <dbReference type="EC" id="2.10.1.1"/>
    </reaction>
</comment>
<dbReference type="NCBIfam" id="NF045515">
    <property type="entry name" value="Glp_gephyrin"/>
    <property type="match status" value="1"/>
</dbReference>
<dbReference type="UniPathway" id="UPA00344"/>
<comment type="cofactor">
    <cofactor evidence="6">
        <name>Mg(2+)</name>
        <dbReference type="ChEBI" id="CHEBI:18420"/>
    </cofactor>
</comment>
<gene>
    <name evidence="8" type="ORF">CLV58_107117</name>
</gene>
<feature type="domain" description="MoaB/Mog" evidence="7">
    <location>
        <begin position="180"/>
        <end position="318"/>
    </location>
</feature>
<evidence type="ECO:0000256" key="2">
    <source>
        <dbReference type="ARBA" id="ARBA00005046"/>
    </source>
</evidence>
<dbReference type="Pfam" id="PF00994">
    <property type="entry name" value="MoCF_biosynth"/>
    <property type="match status" value="1"/>
</dbReference>
<accession>A0A2T0T304</accession>
<evidence type="ECO:0000256" key="6">
    <source>
        <dbReference type="RuleBase" id="RU365090"/>
    </source>
</evidence>
<keyword evidence="6" id="KW-0808">Transferase</keyword>
<dbReference type="GO" id="GO:0006777">
    <property type="term" value="P:Mo-molybdopterin cofactor biosynthetic process"/>
    <property type="evidence" value="ECO:0007669"/>
    <property type="project" value="UniProtKB-UniRule"/>
</dbReference>
<dbReference type="InterPro" id="IPR001453">
    <property type="entry name" value="MoaB/Mog_dom"/>
</dbReference>
<dbReference type="InterPro" id="IPR005110">
    <property type="entry name" value="MoeA_linker/N"/>
</dbReference>
<organism evidence="8 9">
    <name type="scientific">Spirosoma oryzae</name>
    <dbReference type="NCBI Taxonomy" id="1469603"/>
    <lineage>
        <taxon>Bacteria</taxon>
        <taxon>Pseudomonadati</taxon>
        <taxon>Bacteroidota</taxon>
        <taxon>Cytophagia</taxon>
        <taxon>Cytophagales</taxon>
        <taxon>Cytophagaceae</taxon>
        <taxon>Spirosoma</taxon>
    </lineage>
</organism>
<dbReference type="InterPro" id="IPR038987">
    <property type="entry name" value="MoeA-like"/>
</dbReference>
<dbReference type="GO" id="GO:0046872">
    <property type="term" value="F:metal ion binding"/>
    <property type="evidence" value="ECO:0007669"/>
    <property type="project" value="UniProtKB-UniRule"/>
</dbReference>
<dbReference type="Proteomes" id="UP000238375">
    <property type="component" value="Unassembled WGS sequence"/>
</dbReference>
<evidence type="ECO:0000256" key="1">
    <source>
        <dbReference type="ARBA" id="ARBA00002901"/>
    </source>
</evidence>
<dbReference type="Gene3D" id="3.90.105.10">
    <property type="entry name" value="Molybdopterin biosynthesis moea protein, domain 2"/>
    <property type="match status" value="1"/>
</dbReference>
<evidence type="ECO:0000313" key="9">
    <source>
        <dbReference type="Proteomes" id="UP000238375"/>
    </source>
</evidence>
<dbReference type="PANTHER" id="PTHR10192">
    <property type="entry name" value="MOLYBDOPTERIN BIOSYNTHESIS PROTEIN"/>
    <property type="match status" value="1"/>
</dbReference>
<dbReference type="GO" id="GO:0061599">
    <property type="term" value="F:molybdopterin molybdotransferase activity"/>
    <property type="evidence" value="ECO:0007669"/>
    <property type="project" value="UniProtKB-UniRule"/>
</dbReference>
<keyword evidence="6" id="KW-0500">Molybdenum</keyword>
<comment type="pathway">
    <text evidence="2 6">Cofactor biosynthesis; molybdopterin biosynthesis.</text>
</comment>
<dbReference type="CDD" id="cd00887">
    <property type="entry name" value="MoeA"/>
    <property type="match status" value="1"/>
</dbReference>
<keyword evidence="4 6" id="KW-0501">Molybdenum cofactor biosynthesis</keyword>
<dbReference type="Pfam" id="PF03453">
    <property type="entry name" value="MoeA_N"/>
    <property type="match status" value="1"/>
</dbReference>
<dbReference type="InterPro" id="IPR008284">
    <property type="entry name" value="MoCF_biosynth_CS"/>
</dbReference>
<dbReference type="PANTHER" id="PTHR10192:SF5">
    <property type="entry name" value="GEPHYRIN"/>
    <property type="match status" value="1"/>
</dbReference>